<evidence type="ECO:0000256" key="4">
    <source>
        <dbReference type="ARBA" id="ARBA00023002"/>
    </source>
</evidence>
<dbReference type="OrthoDB" id="9787779at2"/>
<keyword evidence="3" id="KW-0274">FAD</keyword>
<evidence type="ECO:0000256" key="3">
    <source>
        <dbReference type="ARBA" id="ARBA00022827"/>
    </source>
</evidence>
<comment type="similarity">
    <text evidence="1">Belongs to the GMC oxidoreductase family.</text>
</comment>
<dbReference type="PANTHER" id="PTHR46056">
    <property type="entry name" value="LONG-CHAIN-ALCOHOL OXIDASE"/>
    <property type="match status" value="1"/>
</dbReference>
<dbReference type="GO" id="GO:0050660">
    <property type="term" value="F:flavin adenine dinucleotide binding"/>
    <property type="evidence" value="ECO:0007669"/>
    <property type="project" value="InterPro"/>
</dbReference>
<keyword evidence="2" id="KW-0285">Flavoprotein</keyword>
<dbReference type="Gene3D" id="3.30.410.40">
    <property type="match status" value="1"/>
</dbReference>
<dbReference type="InterPro" id="IPR000172">
    <property type="entry name" value="GMC_OxRdtase_N"/>
</dbReference>
<protein>
    <submittedName>
        <fullName evidence="7">Choline dehydrogenase</fullName>
    </submittedName>
</protein>
<feature type="domain" description="Glucose-methanol-choline oxidoreductase N-terminal" evidence="5">
    <location>
        <begin position="113"/>
        <end position="251"/>
    </location>
</feature>
<dbReference type="PANTHER" id="PTHR46056:SF12">
    <property type="entry name" value="LONG-CHAIN-ALCOHOL OXIDASE"/>
    <property type="match status" value="1"/>
</dbReference>
<evidence type="ECO:0000259" key="6">
    <source>
        <dbReference type="Pfam" id="PF05199"/>
    </source>
</evidence>
<dbReference type="Pfam" id="PF00732">
    <property type="entry name" value="GMC_oxred_N"/>
    <property type="match status" value="1"/>
</dbReference>
<dbReference type="Gene3D" id="3.50.50.60">
    <property type="entry name" value="FAD/NAD(P)-binding domain"/>
    <property type="match status" value="3"/>
</dbReference>
<reference evidence="8" key="1">
    <citation type="submission" date="2017-06" db="EMBL/GenBank/DDBJ databases">
        <authorList>
            <person name="Varghese N."/>
            <person name="Submissions S."/>
        </authorList>
    </citation>
    <scope>NUCLEOTIDE SEQUENCE [LARGE SCALE GENOMIC DNA]</scope>
    <source>
        <strain evidence="8">JAD2</strain>
    </source>
</reference>
<dbReference type="Proteomes" id="UP000197025">
    <property type="component" value="Unassembled WGS sequence"/>
</dbReference>
<evidence type="ECO:0000259" key="5">
    <source>
        <dbReference type="Pfam" id="PF00732"/>
    </source>
</evidence>
<evidence type="ECO:0000313" key="8">
    <source>
        <dbReference type="Proteomes" id="UP000197025"/>
    </source>
</evidence>
<keyword evidence="4" id="KW-0560">Oxidoreductase</keyword>
<dbReference type="SUPFAM" id="SSF51905">
    <property type="entry name" value="FAD/NAD(P)-binding domain"/>
    <property type="match status" value="1"/>
</dbReference>
<dbReference type="InterPro" id="IPR036188">
    <property type="entry name" value="FAD/NAD-bd_sf"/>
</dbReference>
<dbReference type="Pfam" id="PF13450">
    <property type="entry name" value="NAD_binding_8"/>
    <property type="match status" value="1"/>
</dbReference>
<keyword evidence="8" id="KW-1185">Reference proteome</keyword>
<dbReference type="RefSeq" id="WP_088571220.1">
    <property type="nucleotide sequence ID" value="NZ_FYEK01000027.1"/>
</dbReference>
<dbReference type="InParanoid" id="A0A212R0N3"/>
<dbReference type="AlphaFoldDB" id="A0A212R0N3"/>
<dbReference type="GO" id="GO:0016614">
    <property type="term" value="F:oxidoreductase activity, acting on CH-OH group of donors"/>
    <property type="evidence" value="ECO:0007669"/>
    <property type="project" value="InterPro"/>
</dbReference>
<evidence type="ECO:0000256" key="1">
    <source>
        <dbReference type="ARBA" id="ARBA00010790"/>
    </source>
</evidence>
<evidence type="ECO:0000256" key="2">
    <source>
        <dbReference type="ARBA" id="ARBA00022630"/>
    </source>
</evidence>
<feature type="domain" description="Glucose-methanol-choline oxidoreductase C-terminal" evidence="6">
    <location>
        <begin position="343"/>
        <end position="426"/>
    </location>
</feature>
<accession>A0A212R0N3</accession>
<organism evidence="7 8">
    <name type="scientific">Thermoflexus hugenholtzii JAD2</name>
    <dbReference type="NCBI Taxonomy" id="877466"/>
    <lineage>
        <taxon>Bacteria</taxon>
        <taxon>Bacillati</taxon>
        <taxon>Chloroflexota</taxon>
        <taxon>Thermoflexia</taxon>
        <taxon>Thermoflexales</taxon>
        <taxon>Thermoflexaceae</taxon>
        <taxon>Thermoflexus</taxon>
    </lineage>
</organism>
<name>A0A212R0N3_9CHLR</name>
<gene>
    <name evidence="7" type="ORF">SAMN02746019_00009790</name>
</gene>
<dbReference type="Pfam" id="PF05199">
    <property type="entry name" value="GMC_oxred_C"/>
    <property type="match status" value="1"/>
</dbReference>
<proteinExistence type="inferred from homology"/>
<dbReference type="InterPro" id="IPR007867">
    <property type="entry name" value="GMC_OxRtase_C"/>
</dbReference>
<dbReference type="EMBL" id="FYEK01000027">
    <property type="protein sequence ID" value="SNB65367.1"/>
    <property type="molecule type" value="Genomic_DNA"/>
</dbReference>
<sequence>MEMLRWEAEVVVVGTGPGGATVARELARAGRRVLLFERGGPERGRPLYGTHLGALRYTERGGLFFTPEGIQVVAPHMVGGATGMFAGCAAPPPDWLRTKYGIDLRLEVAETIEELRIAPLPPEHRGAASTRLAEAARALGYAIYPQPKFIRPERAPRFQCGAHCLLGCRCGAKWSAAEFVEEAVRAGALLFPYAFVERVLLEGGRAVGVAGRIRGQPFIARADRVVLAAGGLGTPRILQASGFRGIGEGLAMDLTVIVYGRSRADGNASDPPMTWSWEDPGLEVMFSTLMDPWLLYPLVAGMSGLRHVATWPRWRQMLGVMIKLRDTLSGRLHPDGSLSKPLTPTDRDRLQEAVGIARRILSEAGADPASIFVSPMRGTHPSATVRIGELVDTDLQTEVRGLYVCDASVFPEALGRPTVLTLIALGKRLARSMVEA</sequence>
<evidence type="ECO:0000313" key="7">
    <source>
        <dbReference type="EMBL" id="SNB65367.1"/>
    </source>
</evidence>